<dbReference type="GO" id="GO:0051660">
    <property type="term" value="P:establishment of centrosome localization"/>
    <property type="evidence" value="ECO:0007669"/>
    <property type="project" value="TreeGrafter"/>
</dbReference>
<keyword evidence="8" id="KW-1185">Reference proteome</keyword>
<feature type="coiled-coil region" evidence="5">
    <location>
        <begin position="672"/>
        <end position="699"/>
    </location>
</feature>
<dbReference type="AlphaFoldDB" id="A0AAE0TGG8"/>
<dbReference type="GO" id="GO:0060271">
    <property type="term" value="P:cilium assembly"/>
    <property type="evidence" value="ECO:0007669"/>
    <property type="project" value="TreeGrafter"/>
</dbReference>
<proteinExistence type="predicted"/>
<keyword evidence="4" id="KW-0206">Cytoskeleton</keyword>
<feature type="region of interest" description="Disordered" evidence="6">
    <location>
        <begin position="1"/>
        <end position="21"/>
    </location>
</feature>
<evidence type="ECO:0000256" key="5">
    <source>
        <dbReference type="SAM" id="Coils"/>
    </source>
</evidence>
<evidence type="ECO:0000256" key="2">
    <source>
        <dbReference type="ARBA" id="ARBA00022490"/>
    </source>
</evidence>
<evidence type="ECO:0000256" key="3">
    <source>
        <dbReference type="ARBA" id="ARBA00023054"/>
    </source>
</evidence>
<feature type="region of interest" description="Disordered" evidence="6">
    <location>
        <begin position="711"/>
        <end position="736"/>
    </location>
</feature>
<name>A0AAE0TGG8_9BIVA</name>
<evidence type="ECO:0000313" key="7">
    <source>
        <dbReference type="EMBL" id="KAK3609528.1"/>
    </source>
</evidence>
<comment type="caution">
    <text evidence="7">The sequence shown here is derived from an EMBL/GenBank/DDBJ whole genome shotgun (WGS) entry which is preliminary data.</text>
</comment>
<dbReference type="PANTHER" id="PTHR23170">
    <property type="entry name" value="NY-REN-58 ANTIGEN"/>
    <property type="match status" value="1"/>
</dbReference>
<evidence type="ECO:0000256" key="6">
    <source>
        <dbReference type="SAM" id="MobiDB-lite"/>
    </source>
</evidence>
<evidence type="ECO:0000313" key="8">
    <source>
        <dbReference type="Proteomes" id="UP001195483"/>
    </source>
</evidence>
<dbReference type="EMBL" id="JAEAOA010000504">
    <property type="protein sequence ID" value="KAK3609528.1"/>
    <property type="molecule type" value="Genomic_DNA"/>
</dbReference>
<reference evidence="7" key="1">
    <citation type="journal article" date="2021" name="Genome Biol. Evol.">
        <title>A High-Quality Reference Genome for a Parasitic Bivalve with Doubly Uniparental Inheritance (Bivalvia: Unionida).</title>
        <authorList>
            <person name="Smith C.H."/>
        </authorList>
    </citation>
    <scope>NUCLEOTIDE SEQUENCE</scope>
    <source>
        <strain evidence="7">CHS0354</strain>
    </source>
</reference>
<protein>
    <submittedName>
        <fullName evidence="7">Uncharacterized protein</fullName>
    </submittedName>
</protein>
<dbReference type="GO" id="GO:0005814">
    <property type="term" value="C:centriole"/>
    <property type="evidence" value="ECO:0007669"/>
    <property type="project" value="TreeGrafter"/>
</dbReference>
<dbReference type="Proteomes" id="UP001195483">
    <property type="component" value="Unassembled WGS sequence"/>
</dbReference>
<dbReference type="InterPro" id="IPR052116">
    <property type="entry name" value="Centro_Cilium_Assembly"/>
</dbReference>
<sequence>MASTSFLGSPLRPTVGKPPLSQLAQSLPKLTKETELQKLLTDEKMRSQMHKTNFMQLKEEHKRLQDENAQLEEEIRRTVEESKIVQEKYKSLYEESRKELADKQAMIEEYRNKVLTPQRFEVIQLQIRDELENAYREKVQKKEMEMEDYRKLNNSMKQELNFVKSEYEHSRIESQRLVEELKLQYDAEVSNLRKEREVTINRIHAEGSQDSQRVRALQRENAQLHLKIKGLISEIEEVRAEREKSGMDYETVVRTHNKQITEQLATIKSLEAERESLRRQVENLQRDMTGNTDSYNKLLGKIHDLEKENMVLKNRADEVQHKSKLDITNLKMDMLKQRGDLERERDKLSNVIDDLHTKLDICKHNIQQQEQMLVEKERDAVRRVQAAREEEFAKFAEVENEKLELETKLHEIERRKMDEEAHRLAERERMEEKIRAAHEAKDTAEKELLVYKTKLAHQQSLMDQLDRERSENSELKSKVAKLEMDLNQYLGSEHDITDNNIRLRNQNELLREELKLTKEQYNKAHNNHERILAQCKAANADENTQLEMRVHDLEEKLSQVNKKYNKAVLIYKKFKKRSNKVIENLKDQQQILEAKMEELELEKKSLAACVPQDTYKNLQKQWKELFRRHSQFRHIIYSGSLQQVPIGDMSFASVTLPMDASVFANYSFNDQERKHQEDLRILRQKLDLLDDNQKQQLEELQEVAHSTFKNNLPEYDDIDGTEKTDLEKNSTSPIPS</sequence>
<evidence type="ECO:0000256" key="1">
    <source>
        <dbReference type="ARBA" id="ARBA00004300"/>
    </source>
</evidence>
<gene>
    <name evidence="7" type="ORF">CHS0354_007329</name>
</gene>
<dbReference type="GO" id="GO:0005813">
    <property type="term" value="C:centrosome"/>
    <property type="evidence" value="ECO:0007669"/>
    <property type="project" value="UniProtKB-SubCell"/>
</dbReference>
<dbReference type="GO" id="GO:0097539">
    <property type="term" value="C:ciliary transition fiber"/>
    <property type="evidence" value="ECO:0007669"/>
    <property type="project" value="TreeGrafter"/>
</dbReference>
<evidence type="ECO:0000256" key="4">
    <source>
        <dbReference type="ARBA" id="ARBA00023212"/>
    </source>
</evidence>
<keyword evidence="2" id="KW-0963">Cytoplasm</keyword>
<reference evidence="7" key="3">
    <citation type="submission" date="2023-05" db="EMBL/GenBank/DDBJ databases">
        <authorList>
            <person name="Smith C.H."/>
        </authorList>
    </citation>
    <scope>NUCLEOTIDE SEQUENCE</scope>
    <source>
        <strain evidence="7">CHS0354</strain>
        <tissue evidence="7">Mantle</tissue>
    </source>
</reference>
<feature type="coiled-coil region" evidence="5">
    <location>
        <begin position="47"/>
        <end position="166"/>
    </location>
</feature>
<organism evidence="7 8">
    <name type="scientific">Potamilus streckersoni</name>
    <dbReference type="NCBI Taxonomy" id="2493646"/>
    <lineage>
        <taxon>Eukaryota</taxon>
        <taxon>Metazoa</taxon>
        <taxon>Spiralia</taxon>
        <taxon>Lophotrochozoa</taxon>
        <taxon>Mollusca</taxon>
        <taxon>Bivalvia</taxon>
        <taxon>Autobranchia</taxon>
        <taxon>Heteroconchia</taxon>
        <taxon>Palaeoheterodonta</taxon>
        <taxon>Unionida</taxon>
        <taxon>Unionoidea</taxon>
        <taxon>Unionidae</taxon>
        <taxon>Ambleminae</taxon>
        <taxon>Lampsilini</taxon>
        <taxon>Potamilus</taxon>
    </lineage>
</organism>
<reference evidence="7" key="2">
    <citation type="journal article" date="2021" name="Genome Biol. Evol.">
        <title>Developing a high-quality reference genome for a parasitic bivalve with doubly uniparental inheritance (Bivalvia: Unionida).</title>
        <authorList>
            <person name="Smith C.H."/>
        </authorList>
    </citation>
    <scope>NUCLEOTIDE SEQUENCE</scope>
    <source>
        <strain evidence="7">CHS0354</strain>
        <tissue evidence="7">Mantle</tissue>
    </source>
</reference>
<dbReference type="PANTHER" id="PTHR23170:SF2">
    <property type="entry name" value="CENTROSOMAL PROTEIN OF 83 KDA"/>
    <property type="match status" value="1"/>
</dbReference>
<keyword evidence="3 5" id="KW-0175">Coiled coil</keyword>
<dbReference type="GO" id="GO:0005794">
    <property type="term" value="C:Golgi apparatus"/>
    <property type="evidence" value="ECO:0007669"/>
    <property type="project" value="TreeGrafter"/>
</dbReference>
<comment type="subcellular location">
    <subcellularLocation>
        <location evidence="1">Cytoplasm</location>
        <location evidence="1">Cytoskeleton</location>
        <location evidence="1">Microtubule organizing center</location>
        <location evidence="1">Centrosome</location>
    </subcellularLocation>
</comment>
<accession>A0AAE0TGG8</accession>
<feature type="coiled-coil region" evidence="5">
    <location>
        <begin position="214"/>
        <end position="609"/>
    </location>
</feature>